<protein>
    <submittedName>
        <fullName evidence="1">Uncharacterized protein</fullName>
    </submittedName>
</protein>
<accession>A0ACB8ZUC2</accession>
<reference evidence="1 2" key="2">
    <citation type="journal article" date="2022" name="Mol. Ecol. Resour.">
        <title>The genomes of chicory, endive, great burdock and yacon provide insights into Asteraceae paleo-polyploidization history and plant inulin production.</title>
        <authorList>
            <person name="Fan W."/>
            <person name="Wang S."/>
            <person name="Wang H."/>
            <person name="Wang A."/>
            <person name="Jiang F."/>
            <person name="Liu H."/>
            <person name="Zhao H."/>
            <person name="Xu D."/>
            <person name="Zhang Y."/>
        </authorList>
    </citation>
    <scope>NUCLEOTIDE SEQUENCE [LARGE SCALE GENOMIC DNA]</scope>
    <source>
        <strain evidence="2">cv. Punajuju</strain>
        <tissue evidence="1">Leaves</tissue>
    </source>
</reference>
<keyword evidence="2" id="KW-1185">Reference proteome</keyword>
<name>A0ACB8ZUC2_CICIN</name>
<sequence length="220" mass="25208">MPRGKSRAHVPLYWHTLCESLLVCRYSGIASETTMLIWFRLVMRFGRTLHDPGLSMYKWDNPSFTFQTRMNCETFSQFMLSLGFCGSCTSFEVLELFKVSIQSLILISEAIFVISNDKYRELHIQSEYAPMQQHPTSYRVHAYRANVRNTSCIKELRISLKHRGTGPDDLDHFLMCPITGLNPEAAESMELCFLMNDSYRVNIECISTIVLSGFPSCTSG</sequence>
<comment type="caution">
    <text evidence="1">The sequence shown here is derived from an EMBL/GenBank/DDBJ whole genome shotgun (WGS) entry which is preliminary data.</text>
</comment>
<dbReference type="EMBL" id="CM042016">
    <property type="protein sequence ID" value="KAI3701086.1"/>
    <property type="molecule type" value="Genomic_DNA"/>
</dbReference>
<dbReference type="Proteomes" id="UP001055811">
    <property type="component" value="Linkage Group LG08"/>
</dbReference>
<proteinExistence type="predicted"/>
<reference evidence="2" key="1">
    <citation type="journal article" date="2022" name="Mol. Ecol. Resour.">
        <title>The genomes of chicory, endive, great burdock and yacon provide insights into Asteraceae palaeo-polyploidization history and plant inulin production.</title>
        <authorList>
            <person name="Fan W."/>
            <person name="Wang S."/>
            <person name="Wang H."/>
            <person name="Wang A."/>
            <person name="Jiang F."/>
            <person name="Liu H."/>
            <person name="Zhao H."/>
            <person name="Xu D."/>
            <person name="Zhang Y."/>
        </authorList>
    </citation>
    <scope>NUCLEOTIDE SEQUENCE [LARGE SCALE GENOMIC DNA]</scope>
    <source>
        <strain evidence="2">cv. Punajuju</strain>
    </source>
</reference>
<evidence type="ECO:0000313" key="1">
    <source>
        <dbReference type="EMBL" id="KAI3701086.1"/>
    </source>
</evidence>
<gene>
    <name evidence="1" type="ORF">L2E82_45730</name>
</gene>
<evidence type="ECO:0000313" key="2">
    <source>
        <dbReference type="Proteomes" id="UP001055811"/>
    </source>
</evidence>
<organism evidence="1 2">
    <name type="scientific">Cichorium intybus</name>
    <name type="common">Chicory</name>
    <dbReference type="NCBI Taxonomy" id="13427"/>
    <lineage>
        <taxon>Eukaryota</taxon>
        <taxon>Viridiplantae</taxon>
        <taxon>Streptophyta</taxon>
        <taxon>Embryophyta</taxon>
        <taxon>Tracheophyta</taxon>
        <taxon>Spermatophyta</taxon>
        <taxon>Magnoliopsida</taxon>
        <taxon>eudicotyledons</taxon>
        <taxon>Gunneridae</taxon>
        <taxon>Pentapetalae</taxon>
        <taxon>asterids</taxon>
        <taxon>campanulids</taxon>
        <taxon>Asterales</taxon>
        <taxon>Asteraceae</taxon>
        <taxon>Cichorioideae</taxon>
        <taxon>Cichorieae</taxon>
        <taxon>Cichoriinae</taxon>
        <taxon>Cichorium</taxon>
    </lineage>
</organism>